<dbReference type="OMA" id="KTDFVIH"/>
<dbReference type="InterPro" id="IPR036537">
    <property type="entry name" value="Adaptor_Cbl_N_dom_sf"/>
</dbReference>
<dbReference type="CDD" id="cd21037">
    <property type="entry name" value="MLKL_NTD"/>
    <property type="match status" value="1"/>
</dbReference>
<sequence>MSALNACLKVANIAEASGVPYVENVAKVAVLVFKLLEQKGKNKKNADELCESIADTIVVIDTLVRMQGEQGTSCYIDVCGEMEKYLQSMAQDIKDFKRKHCGFKGIFCVDDFRDAIQAYRRRVDDLKTDFVIHSVGDCNSKVTQMHYLLMNATPQAAVRHSEDSEVFVFRIPKKPVAITAFFFFYPDLTLTERTVPIGDGSQAFY</sequence>
<dbReference type="AlphaFoldDB" id="A0A284R270"/>
<evidence type="ECO:0000313" key="1">
    <source>
        <dbReference type="EMBL" id="SJL02813.1"/>
    </source>
</evidence>
<evidence type="ECO:0000313" key="2">
    <source>
        <dbReference type="Proteomes" id="UP000219338"/>
    </source>
</evidence>
<proteinExistence type="predicted"/>
<dbReference type="InterPro" id="IPR059179">
    <property type="entry name" value="MLKL-like_MCAfunc"/>
</dbReference>
<dbReference type="OrthoDB" id="2854096at2759"/>
<name>A0A284R270_ARMOS</name>
<dbReference type="Gene3D" id="1.20.930.20">
    <property type="entry name" value="Adaptor protein Cbl, N-terminal domain"/>
    <property type="match status" value="1"/>
</dbReference>
<reference evidence="2" key="1">
    <citation type="journal article" date="2017" name="Nat. Ecol. Evol.">
        <title>Genome expansion and lineage-specific genetic innovations in the forest pathogenic fungi Armillaria.</title>
        <authorList>
            <person name="Sipos G."/>
            <person name="Prasanna A.N."/>
            <person name="Walter M.C."/>
            <person name="O'Connor E."/>
            <person name="Balint B."/>
            <person name="Krizsan K."/>
            <person name="Kiss B."/>
            <person name="Hess J."/>
            <person name="Varga T."/>
            <person name="Slot J."/>
            <person name="Riley R."/>
            <person name="Boka B."/>
            <person name="Rigling D."/>
            <person name="Barry K."/>
            <person name="Lee J."/>
            <person name="Mihaltcheva S."/>
            <person name="LaButti K."/>
            <person name="Lipzen A."/>
            <person name="Waldron R."/>
            <person name="Moloney N.M."/>
            <person name="Sperisen C."/>
            <person name="Kredics L."/>
            <person name="Vagvoelgyi C."/>
            <person name="Patrignani A."/>
            <person name="Fitzpatrick D."/>
            <person name="Nagy I."/>
            <person name="Doyle S."/>
            <person name="Anderson J.B."/>
            <person name="Grigoriev I.V."/>
            <person name="Gueldener U."/>
            <person name="Muensterkoetter M."/>
            <person name="Nagy L.G."/>
        </authorList>
    </citation>
    <scope>NUCLEOTIDE SEQUENCE [LARGE SCALE GENOMIC DNA]</scope>
    <source>
        <strain evidence="2">C18/9</strain>
    </source>
</reference>
<keyword evidence="2" id="KW-1185">Reference proteome</keyword>
<dbReference type="GO" id="GO:0007166">
    <property type="term" value="P:cell surface receptor signaling pathway"/>
    <property type="evidence" value="ECO:0007669"/>
    <property type="project" value="InterPro"/>
</dbReference>
<gene>
    <name evidence="1" type="ORF">ARMOST_06150</name>
</gene>
<dbReference type="EMBL" id="FUEG01000004">
    <property type="protein sequence ID" value="SJL02813.1"/>
    <property type="molecule type" value="Genomic_DNA"/>
</dbReference>
<accession>A0A284R270</accession>
<protein>
    <submittedName>
        <fullName evidence="1">Uncharacterized protein</fullName>
    </submittedName>
</protein>
<dbReference type="Proteomes" id="UP000219338">
    <property type="component" value="Unassembled WGS sequence"/>
</dbReference>
<organism evidence="1 2">
    <name type="scientific">Armillaria ostoyae</name>
    <name type="common">Armillaria root rot fungus</name>
    <dbReference type="NCBI Taxonomy" id="47428"/>
    <lineage>
        <taxon>Eukaryota</taxon>
        <taxon>Fungi</taxon>
        <taxon>Dikarya</taxon>
        <taxon>Basidiomycota</taxon>
        <taxon>Agaricomycotina</taxon>
        <taxon>Agaricomycetes</taxon>
        <taxon>Agaricomycetidae</taxon>
        <taxon>Agaricales</taxon>
        <taxon>Marasmiineae</taxon>
        <taxon>Physalacriaceae</taxon>
        <taxon>Armillaria</taxon>
    </lineage>
</organism>